<accession>A2CC00</accession>
<dbReference type="BioCyc" id="PMAR59922:G1G80-1994-MONOMER"/>
<evidence type="ECO:0008006" key="3">
    <source>
        <dbReference type="Google" id="ProtNLM"/>
    </source>
</evidence>
<proteinExistence type="predicted"/>
<dbReference type="Proteomes" id="UP000002274">
    <property type="component" value="Chromosome"/>
</dbReference>
<evidence type="ECO:0000313" key="1">
    <source>
        <dbReference type="EMBL" id="ABM79010.1"/>
    </source>
</evidence>
<reference evidence="1 2" key="1">
    <citation type="journal article" date="2007" name="PLoS Genet.">
        <title>Patterns and implications of gene gain and loss in the evolution of Prochlorococcus.</title>
        <authorList>
            <person name="Kettler G.C."/>
            <person name="Martiny A.C."/>
            <person name="Huang K."/>
            <person name="Zucker J."/>
            <person name="Coleman M.L."/>
            <person name="Rodrigue S."/>
            <person name="Chen F."/>
            <person name="Lapidus A."/>
            <person name="Ferriera S."/>
            <person name="Johnson J."/>
            <person name="Steglich C."/>
            <person name="Church G.M."/>
            <person name="Richardson P."/>
            <person name="Chisholm S.W."/>
        </authorList>
    </citation>
    <scope>NUCLEOTIDE SEQUENCE [LARGE SCALE GENOMIC DNA]</scope>
    <source>
        <strain evidence="1 2">MIT 9303</strain>
    </source>
</reference>
<evidence type="ECO:0000313" key="2">
    <source>
        <dbReference type="Proteomes" id="UP000002274"/>
    </source>
</evidence>
<dbReference type="HOGENOM" id="CLU_146040_0_0_3"/>
<name>A2CC00_PROM3</name>
<protein>
    <recommendedName>
        <fullName evidence="3">N-acetyltransferase domain-containing protein</fullName>
    </recommendedName>
</protein>
<dbReference type="AlphaFoldDB" id="A2CC00"/>
<organism evidence="1 2">
    <name type="scientific">Prochlorococcus marinus (strain MIT 9303)</name>
    <dbReference type="NCBI Taxonomy" id="59922"/>
    <lineage>
        <taxon>Bacteria</taxon>
        <taxon>Bacillati</taxon>
        <taxon>Cyanobacteriota</taxon>
        <taxon>Cyanophyceae</taxon>
        <taxon>Synechococcales</taxon>
        <taxon>Prochlorococcaceae</taxon>
        <taxon>Prochlorococcus</taxon>
    </lineage>
</organism>
<dbReference type="STRING" id="59922.P9303_22751"/>
<gene>
    <name evidence="1" type="ordered locus">P9303_22751</name>
</gene>
<dbReference type="EMBL" id="CP000554">
    <property type="protein sequence ID" value="ABM79010.1"/>
    <property type="molecule type" value="Genomic_DNA"/>
</dbReference>
<sequence length="160" mass="17694">MLQACATPVETTLLAFLQQPELPPGFRLDLEQPPNPQALNKLLARCREATHTSEQWALAFERSVWHLSIVEQEKGTLVGFVRATSDHGLNVNLWNLVAQPGSLQAQLLAVLVHQALENLRRILPGCSISILAPAISLKALKDQGFIVDPDGIRAMSYRLR</sequence>
<dbReference type="Gene3D" id="3.40.630.30">
    <property type="match status" value="1"/>
</dbReference>
<dbReference type="KEGG" id="pmf:P9303_22751"/>
<dbReference type="RefSeq" id="WP_011826878.1">
    <property type="nucleotide sequence ID" value="NC_008820.1"/>
</dbReference>